<accession>A0A368KAM9</accession>
<comment type="caution">
    <text evidence="2">The sequence shown here is derived from an EMBL/GenBank/DDBJ whole genome shotgun (WGS) entry which is preliminary data.</text>
</comment>
<protein>
    <submittedName>
        <fullName evidence="2">Uncharacterized protein</fullName>
    </submittedName>
</protein>
<gene>
    <name evidence="2" type="ORF">DEO45_14505</name>
</gene>
<dbReference type="Proteomes" id="UP000252387">
    <property type="component" value="Unassembled WGS sequence"/>
</dbReference>
<name>A0A368KAM9_9GAMM</name>
<dbReference type="EMBL" id="QFWQ01000009">
    <property type="protein sequence ID" value="RCS28904.1"/>
    <property type="molecule type" value="Genomic_DNA"/>
</dbReference>
<feature type="region of interest" description="Disordered" evidence="1">
    <location>
        <begin position="1"/>
        <end position="23"/>
    </location>
</feature>
<reference evidence="2 3" key="1">
    <citation type="submission" date="2018-05" db="EMBL/GenBank/DDBJ databases">
        <title>Draft genome sequence of Rhodanobacter denitrificans Yn1 isolated from gold copper mine.</title>
        <authorList>
            <person name="Yang N."/>
            <person name="Mazhar H.S."/>
            <person name="Rensing C."/>
        </authorList>
    </citation>
    <scope>NUCLEOTIDE SEQUENCE [LARGE SCALE GENOMIC DNA]</scope>
    <source>
        <strain evidence="2 3">Yn1</strain>
    </source>
</reference>
<keyword evidence="3" id="KW-1185">Reference proteome</keyword>
<evidence type="ECO:0000256" key="1">
    <source>
        <dbReference type="SAM" id="MobiDB-lite"/>
    </source>
</evidence>
<evidence type="ECO:0000313" key="2">
    <source>
        <dbReference type="EMBL" id="RCS28904.1"/>
    </source>
</evidence>
<organism evidence="2 3">
    <name type="scientific">Rhodanobacter denitrificans</name>
    <dbReference type="NCBI Taxonomy" id="666685"/>
    <lineage>
        <taxon>Bacteria</taxon>
        <taxon>Pseudomonadati</taxon>
        <taxon>Pseudomonadota</taxon>
        <taxon>Gammaproteobacteria</taxon>
        <taxon>Lysobacterales</taxon>
        <taxon>Rhodanobacteraceae</taxon>
        <taxon>Rhodanobacter</taxon>
    </lineage>
</organism>
<evidence type="ECO:0000313" key="3">
    <source>
        <dbReference type="Proteomes" id="UP000252387"/>
    </source>
</evidence>
<dbReference type="AlphaFoldDB" id="A0A368KAM9"/>
<proteinExistence type="predicted"/>
<sequence length="93" mass="10465">MEQQRSRYALRPGPPPMSENAPINKVSAAKRETIKVQLGAAQVKSLDFTPRPMSPIQRDGHRLVAEPTPSHVKDWIVRDTIGSRWMVVPVIQL</sequence>